<dbReference type="RefSeq" id="WP_119408591.1">
    <property type="nucleotide sequence ID" value="NZ_CP032869.1"/>
</dbReference>
<reference evidence="2 3" key="1">
    <citation type="submission" date="2018-10" db="EMBL/GenBank/DDBJ databases">
        <title>Genome sequencing of Mucilaginibacter sp. HYN0043.</title>
        <authorList>
            <person name="Kim M."/>
            <person name="Yi H."/>
        </authorList>
    </citation>
    <scope>NUCLEOTIDE SEQUENCE [LARGE SCALE GENOMIC DNA]</scope>
    <source>
        <strain evidence="2 3">HYN0043</strain>
    </source>
</reference>
<keyword evidence="3" id="KW-1185">Reference proteome</keyword>
<keyword evidence="1" id="KW-0812">Transmembrane</keyword>
<dbReference type="KEGG" id="muh:HYN43_006015"/>
<feature type="transmembrane region" description="Helical" evidence="1">
    <location>
        <begin position="6"/>
        <end position="24"/>
    </location>
</feature>
<name>A0A494VKE4_9SPHI</name>
<organism evidence="2 3">
    <name type="scientific">Mucilaginibacter celer</name>
    <dbReference type="NCBI Taxonomy" id="2305508"/>
    <lineage>
        <taxon>Bacteria</taxon>
        <taxon>Pseudomonadati</taxon>
        <taxon>Bacteroidota</taxon>
        <taxon>Sphingobacteriia</taxon>
        <taxon>Sphingobacteriales</taxon>
        <taxon>Sphingobacteriaceae</taxon>
        <taxon>Mucilaginibacter</taxon>
    </lineage>
</organism>
<evidence type="ECO:0000256" key="1">
    <source>
        <dbReference type="SAM" id="Phobius"/>
    </source>
</evidence>
<sequence length="213" mass="24103">MKEEYWVFGGALLFQLGILLYRYYQRRSYRKTGEEIVNSNYDSYLELRNETFALKAEDLGIATFDDKETAFALMMEMHIGSALQTLVAFADGTVWIFNSRNARKNIGDSDAADLRLAAIDAMATAQYHFARMRRQDVGALLPGHIKFYILTNCDNYSAGDTIKAILDESSPWTELAKKGFAIGDELNKIAENNPTKRVVYPKTTVKRGKPANF</sequence>
<dbReference type="AlphaFoldDB" id="A0A494VKE4"/>
<dbReference type="OrthoDB" id="796059at2"/>
<protein>
    <submittedName>
        <fullName evidence="2">Uncharacterized protein</fullName>
    </submittedName>
</protein>
<proteinExistence type="predicted"/>
<gene>
    <name evidence="2" type="ORF">HYN43_006015</name>
</gene>
<evidence type="ECO:0000313" key="3">
    <source>
        <dbReference type="Proteomes" id="UP000270046"/>
    </source>
</evidence>
<keyword evidence="1" id="KW-0472">Membrane</keyword>
<accession>A0A494VKE4</accession>
<dbReference type="EMBL" id="CP032869">
    <property type="protein sequence ID" value="AYL94884.1"/>
    <property type="molecule type" value="Genomic_DNA"/>
</dbReference>
<keyword evidence="1" id="KW-1133">Transmembrane helix</keyword>
<dbReference type="Proteomes" id="UP000270046">
    <property type="component" value="Chromosome"/>
</dbReference>
<evidence type="ECO:0000313" key="2">
    <source>
        <dbReference type="EMBL" id="AYL94884.1"/>
    </source>
</evidence>